<feature type="region of interest" description="Disordered" evidence="1">
    <location>
        <begin position="563"/>
        <end position="583"/>
    </location>
</feature>
<dbReference type="AlphaFoldDB" id="A0AA39PDN7"/>
<feature type="transmembrane region" description="Helical" evidence="2">
    <location>
        <begin position="236"/>
        <end position="259"/>
    </location>
</feature>
<feature type="compositionally biased region" description="Polar residues" evidence="1">
    <location>
        <begin position="1"/>
        <end position="11"/>
    </location>
</feature>
<accession>A0AA39PDN7</accession>
<keyword evidence="2" id="KW-0812">Transmembrane</keyword>
<evidence type="ECO:0000313" key="4">
    <source>
        <dbReference type="Proteomes" id="UP001175227"/>
    </source>
</evidence>
<proteinExistence type="predicted"/>
<reference evidence="3" key="1">
    <citation type="submission" date="2023-06" db="EMBL/GenBank/DDBJ databases">
        <authorList>
            <consortium name="Lawrence Berkeley National Laboratory"/>
            <person name="Ahrendt S."/>
            <person name="Sahu N."/>
            <person name="Indic B."/>
            <person name="Wong-Bajracharya J."/>
            <person name="Merenyi Z."/>
            <person name="Ke H.-M."/>
            <person name="Monk M."/>
            <person name="Kocsube S."/>
            <person name="Drula E."/>
            <person name="Lipzen A."/>
            <person name="Balint B."/>
            <person name="Henrissat B."/>
            <person name="Andreopoulos B."/>
            <person name="Martin F.M."/>
            <person name="Harder C.B."/>
            <person name="Rigling D."/>
            <person name="Ford K.L."/>
            <person name="Foster G.D."/>
            <person name="Pangilinan J."/>
            <person name="Papanicolaou A."/>
            <person name="Barry K."/>
            <person name="LaButti K."/>
            <person name="Viragh M."/>
            <person name="Koriabine M."/>
            <person name="Yan M."/>
            <person name="Riley R."/>
            <person name="Champramary S."/>
            <person name="Plett K.L."/>
            <person name="Tsai I.J."/>
            <person name="Slot J."/>
            <person name="Sipos G."/>
            <person name="Plett J."/>
            <person name="Nagy L.G."/>
            <person name="Grigoriev I.V."/>
        </authorList>
    </citation>
    <scope>NUCLEOTIDE SEQUENCE</scope>
    <source>
        <strain evidence="3">ICMP 16352</strain>
    </source>
</reference>
<dbReference type="Proteomes" id="UP001175227">
    <property type="component" value="Unassembled WGS sequence"/>
</dbReference>
<feature type="transmembrane region" description="Helical" evidence="2">
    <location>
        <begin position="441"/>
        <end position="460"/>
    </location>
</feature>
<keyword evidence="2" id="KW-1133">Transmembrane helix</keyword>
<organism evidence="3 4">
    <name type="scientific">Armillaria novae-zelandiae</name>
    <dbReference type="NCBI Taxonomy" id="153914"/>
    <lineage>
        <taxon>Eukaryota</taxon>
        <taxon>Fungi</taxon>
        <taxon>Dikarya</taxon>
        <taxon>Basidiomycota</taxon>
        <taxon>Agaricomycotina</taxon>
        <taxon>Agaricomycetes</taxon>
        <taxon>Agaricomycetidae</taxon>
        <taxon>Agaricales</taxon>
        <taxon>Marasmiineae</taxon>
        <taxon>Physalacriaceae</taxon>
        <taxon>Armillaria</taxon>
    </lineage>
</organism>
<keyword evidence="2" id="KW-0472">Membrane</keyword>
<feature type="transmembrane region" description="Helical" evidence="2">
    <location>
        <begin position="92"/>
        <end position="109"/>
    </location>
</feature>
<feature type="compositionally biased region" description="Polar residues" evidence="1">
    <location>
        <begin position="521"/>
        <end position="531"/>
    </location>
</feature>
<sequence>MITPSPHVSGSSRHEFAPAPTPSPSSDSHALLPRVTAISPCCSPNEVVIALTTTLIIPDYARYYDAPIAQFTPSYRALGDGSLVSPPLMDDLRLSFVATLVAGMLIALFTRNLLVSGDFIHRAKVKSKILFYTLFVSQLLGAFTLVPFIISEFDSAFDCTLSVIISYILFGTSLTLLLCILGYKAYKCLNNSRLVGVVLLCFQTSMITTAIVGLVHVKGQRSLSGTCYLSNDLPLIRAYLLLQLSEVLFIWTCFLWAIWKSRGSPLARGRISIQLSMDDCAESDASHPETARRGWWDYVPKTEAAASSPSTEQSNNFTRSFYNKFKTIVSHSKHPTLTRSARKISIPSDFSIPQPPRPSVVAISEALPERPSNDPSDRFSRSSSNRMSPVPSSYSRLSRYMPRMELFREVMKDELCFTTAITSACVVAAVLAVVSTNVVHGPTMTVCTSISWAVFSLLTIHSFGRVVRRHERDTLIQNPRTWAWKNPGDGNHPGTVRRQLSSQLSYVSHRRTRRFADSEDQGSLYSETRGLNQSRNSWNSGLTVSSAESLPSPPVLVQSFYQKSPPQKSSVTLPSPTVGDFPMSGRTTPAIAFESTDALIHGVKCT</sequence>
<feature type="transmembrane region" description="Helical" evidence="2">
    <location>
        <begin position="162"/>
        <end position="183"/>
    </location>
</feature>
<dbReference type="EMBL" id="JAUEPR010000008">
    <property type="protein sequence ID" value="KAK0481866.1"/>
    <property type="molecule type" value="Genomic_DNA"/>
</dbReference>
<feature type="compositionally biased region" description="Polar residues" evidence="1">
    <location>
        <begin position="563"/>
        <end position="575"/>
    </location>
</feature>
<feature type="region of interest" description="Disordered" evidence="1">
    <location>
        <begin position="1"/>
        <end position="28"/>
    </location>
</feature>
<keyword evidence="4" id="KW-1185">Reference proteome</keyword>
<feature type="region of interest" description="Disordered" evidence="1">
    <location>
        <begin position="364"/>
        <end position="392"/>
    </location>
</feature>
<name>A0AA39PDN7_9AGAR</name>
<feature type="transmembrane region" description="Helical" evidence="2">
    <location>
        <begin position="195"/>
        <end position="216"/>
    </location>
</feature>
<feature type="transmembrane region" description="Helical" evidence="2">
    <location>
        <begin position="129"/>
        <end position="150"/>
    </location>
</feature>
<protein>
    <submittedName>
        <fullName evidence="3">Uncharacterized protein</fullName>
    </submittedName>
</protein>
<feature type="transmembrane region" description="Helical" evidence="2">
    <location>
        <begin position="415"/>
        <end position="435"/>
    </location>
</feature>
<evidence type="ECO:0000313" key="3">
    <source>
        <dbReference type="EMBL" id="KAK0481866.1"/>
    </source>
</evidence>
<feature type="compositionally biased region" description="Low complexity" evidence="1">
    <location>
        <begin position="381"/>
        <end position="392"/>
    </location>
</feature>
<evidence type="ECO:0000256" key="2">
    <source>
        <dbReference type="SAM" id="Phobius"/>
    </source>
</evidence>
<feature type="compositionally biased region" description="Basic and acidic residues" evidence="1">
    <location>
        <begin position="367"/>
        <end position="380"/>
    </location>
</feature>
<gene>
    <name evidence="3" type="ORF">IW261DRAFT_1472799</name>
</gene>
<evidence type="ECO:0000256" key="1">
    <source>
        <dbReference type="SAM" id="MobiDB-lite"/>
    </source>
</evidence>
<comment type="caution">
    <text evidence="3">The sequence shown here is derived from an EMBL/GenBank/DDBJ whole genome shotgun (WGS) entry which is preliminary data.</text>
</comment>
<feature type="region of interest" description="Disordered" evidence="1">
    <location>
        <begin position="512"/>
        <end position="531"/>
    </location>
</feature>